<dbReference type="Proteomes" id="UP000270190">
    <property type="component" value="Unassembled WGS sequence"/>
</dbReference>
<evidence type="ECO:0000313" key="1">
    <source>
        <dbReference type="EMBL" id="SPP28671.1"/>
    </source>
</evidence>
<organism evidence="1 2">
    <name type="scientific">Brochothrix thermosphacta</name>
    <name type="common">Microbacterium thermosphactum</name>
    <dbReference type="NCBI Taxonomy" id="2756"/>
    <lineage>
        <taxon>Bacteria</taxon>
        <taxon>Bacillati</taxon>
        <taxon>Bacillota</taxon>
        <taxon>Bacilli</taxon>
        <taxon>Bacillales</taxon>
        <taxon>Listeriaceae</taxon>
        <taxon>Brochothrix</taxon>
    </lineage>
</organism>
<proteinExistence type="predicted"/>
<sequence length="51" mass="5669">MAFFVAIIVVNLFAYEDSMGRSESEYHSFVIIVANLFAYEDSMGADIVANT</sequence>
<accession>A0A2X0S9S1</accession>
<dbReference type="EMBL" id="OUNC01000021">
    <property type="protein sequence ID" value="SPP28671.1"/>
    <property type="molecule type" value="Genomic_DNA"/>
</dbReference>
<reference evidence="2" key="1">
    <citation type="submission" date="2018-04" db="EMBL/GenBank/DDBJ databases">
        <authorList>
            <person name="Illikoud N."/>
        </authorList>
    </citation>
    <scope>NUCLEOTIDE SEQUENCE [LARGE SCALE GENOMIC DNA]</scope>
</reference>
<dbReference type="AlphaFoldDB" id="A0A2X0S9S1"/>
<evidence type="ECO:0000313" key="2">
    <source>
        <dbReference type="Proteomes" id="UP000270190"/>
    </source>
</evidence>
<protein>
    <submittedName>
        <fullName evidence="1">Uncharacterized protein</fullName>
    </submittedName>
</protein>
<name>A0A2X0S9S1_BROTH</name>
<gene>
    <name evidence="1" type="ORF">BTBSAS_280018</name>
</gene>